<dbReference type="HOGENOM" id="CLU_2382079_0_0_9"/>
<name>D0BLT0_9LACT</name>
<proteinExistence type="predicted"/>
<reference evidence="1" key="1">
    <citation type="submission" date="2009-09" db="EMBL/GenBank/DDBJ databases">
        <authorList>
            <consortium name="The Broad Institute Genome Sequencing Platform"/>
            <person name="Ward D."/>
            <person name="Feldgarden M."/>
            <person name="Earl A."/>
            <person name="Young S.K."/>
            <person name="Zeng Q."/>
            <person name="Koehrsen M."/>
            <person name="Alvarado L."/>
            <person name="Berlin A."/>
            <person name="Bochicchio J."/>
            <person name="Borenstein D."/>
            <person name="Chapman S.B."/>
            <person name="Chen Z."/>
            <person name="Engels R."/>
            <person name="Freedman E."/>
            <person name="Gellesch M."/>
            <person name="Goldberg J."/>
            <person name="Griggs A."/>
            <person name="Gujja S."/>
            <person name="Heilman E."/>
            <person name="Heiman D."/>
            <person name="Hepburn T."/>
            <person name="Howarth C."/>
            <person name="Jen D."/>
            <person name="Larson L."/>
            <person name="Lewis B."/>
            <person name="Mehta T."/>
            <person name="Park D."/>
            <person name="Pearson M."/>
            <person name="Roberts A."/>
            <person name="Saif S."/>
            <person name="Shea T."/>
            <person name="Shenoy N."/>
            <person name="Sisk P."/>
            <person name="Stolte C."/>
            <person name="Sykes S."/>
            <person name="Thomson T."/>
            <person name="Walk T."/>
            <person name="White J."/>
            <person name="Yandava C."/>
            <person name="Sibley C.D."/>
            <person name="Field T.R."/>
            <person name="Grinwis M."/>
            <person name="Eshaghurshan C.S."/>
            <person name="Surette M.G."/>
            <person name="Haas B."/>
            <person name="Nusbaum C."/>
            <person name="Birren B."/>
        </authorList>
    </citation>
    <scope>NUCLEOTIDE SEQUENCE [LARGE SCALE GENOMIC DNA]</scope>
    <source>
        <strain evidence="1">ATCC 700633</strain>
    </source>
</reference>
<accession>D0BLT0</accession>
<comment type="caution">
    <text evidence="1">The sequence shown here is derived from an EMBL/GenBank/DDBJ whole genome shotgun (WGS) entry which is preliminary data.</text>
</comment>
<keyword evidence="2" id="KW-1185">Reference proteome</keyword>
<dbReference type="OrthoDB" id="9888819at2"/>
<reference evidence="1" key="2">
    <citation type="submission" date="2011-10" db="EMBL/GenBank/DDBJ databases">
        <title>The Genome Sequence of Granulicatella elegans ATCC 700633.</title>
        <authorList>
            <consortium name="The Broad Institute Genome Sequencing Platform"/>
            <consortium name="The Broad Institute Genome Sequencing Center for Infectious Disease"/>
            <person name="Earl A."/>
            <person name="Ward D."/>
            <person name="Feldgarden M."/>
            <person name="Gevers D."/>
            <person name="Sibley C.D."/>
            <person name="Field T.R."/>
            <person name="Grinwis M."/>
            <person name="Eshaghurshan C.S."/>
            <person name="Surette M.G."/>
            <person name="Young S.K."/>
            <person name="Zeng Q."/>
            <person name="Gargeya S."/>
            <person name="Fitzgerald M."/>
            <person name="Haas B."/>
            <person name="Abouelleil A."/>
            <person name="Alvarado L."/>
            <person name="Arachchi H.M."/>
            <person name="Berlin A."/>
            <person name="Brown A."/>
            <person name="Chapman S.B."/>
            <person name="Chen Z."/>
            <person name="Dunbar C."/>
            <person name="Freedman E."/>
            <person name="Gearin G."/>
            <person name="Goldberg J."/>
            <person name="Griggs A."/>
            <person name="Gujja S."/>
            <person name="Heiman D."/>
            <person name="Howarth C."/>
            <person name="Larson L."/>
            <person name="Lui A."/>
            <person name="MacDonald P.J.P."/>
            <person name="Montmayeur A."/>
            <person name="Murphy C."/>
            <person name="Neiman D."/>
            <person name="Pearson M."/>
            <person name="Priest M."/>
            <person name="Roberts A."/>
            <person name="Saif S."/>
            <person name="Shea T."/>
            <person name="Shenoy N."/>
            <person name="Sisk P."/>
            <person name="Stolte C."/>
            <person name="Sykes S."/>
            <person name="Wortman J."/>
            <person name="Nusbaum C."/>
            <person name="Birren B."/>
        </authorList>
    </citation>
    <scope>NUCLEOTIDE SEQUENCE [LARGE SCALE GENOMIC DNA]</scope>
    <source>
        <strain evidence="1">ATCC 700633</strain>
    </source>
</reference>
<dbReference type="EMBL" id="ACRF02000016">
    <property type="protein sequence ID" value="EEW92945.1"/>
    <property type="molecule type" value="Genomic_DNA"/>
</dbReference>
<evidence type="ECO:0000313" key="1">
    <source>
        <dbReference type="EMBL" id="EEW92945.1"/>
    </source>
</evidence>
<organism evidence="1 2">
    <name type="scientific">Granulicatella elegans ATCC 700633</name>
    <dbReference type="NCBI Taxonomy" id="626369"/>
    <lineage>
        <taxon>Bacteria</taxon>
        <taxon>Bacillati</taxon>
        <taxon>Bacillota</taxon>
        <taxon>Bacilli</taxon>
        <taxon>Lactobacillales</taxon>
        <taxon>Carnobacteriaceae</taxon>
        <taxon>Granulicatella</taxon>
    </lineage>
</organism>
<protein>
    <submittedName>
        <fullName evidence="1">Uncharacterized protein</fullName>
    </submittedName>
</protein>
<gene>
    <name evidence="1" type="ORF">HMPREF0446_00933</name>
</gene>
<dbReference type="AlphaFoldDB" id="D0BLT0"/>
<dbReference type="RefSeq" id="WP_006703210.1">
    <property type="nucleotide sequence ID" value="NZ_KI391971.1"/>
</dbReference>
<evidence type="ECO:0000313" key="2">
    <source>
        <dbReference type="Proteomes" id="UP000002939"/>
    </source>
</evidence>
<sequence length="94" mass="10993">MTDSAFLYTLNPDGSAMIGYEDYDVDIFDGDDYEVTYLLDAKNFTNLLHHLNIPSNQNTKKQLQKEFGKHFVSKKFEEFCKQNNISYERNVRIG</sequence>
<dbReference type="Proteomes" id="UP000002939">
    <property type="component" value="Unassembled WGS sequence"/>
</dbReference>